<comment type="caution">
    <text evidence="1">The sequence shown here is derived from an EMBL/GenBank/DDBJ whole genome shotgun (WGS) entry which is preliminary data.</text>
</comment>
<evidence type="ECO:0000313" key="2">
    <source>
        <dbReference type="Proteomes" id="UP000824120"/>
    </source>
</evidence>
<dbReference type="AlphaFoldDB" id="A0A9J6A3R0"/>
<reference evidence="1 2" key="1">
    <citation type="submission" date="2020-09" db="EMBL/GenBank/DDBJ databases">
        <title>De no assembly of potato wild relative species, Solanum commersonii.</title>
        <authorList>
            <person name="Cho K."/>
        </authorList>
    </citation>
    <scope>NUCLEOTIDE SEQUENCE [LARGE SCALE GENOMIC DNA]</scope>
    <source>
        <strain evidence="1">LZ3.2</strain>
        <tissue evidence="1">Leaf</tissue>
    </source>
</reference>
<sequence length="140" mass="16351">MMRMKILNGKMMTIQSTPVLRTMKQDNNTTWLILYEELHCIMAMVLLSHNNHLSEVLDHNLRSQIPITCLWPLMMEPLDHWSIQTVEGVSHHSSSVCSNERMNWPESYMEELNGVLVFWGEHCNGCRCNCFVNCPILQFL</sequence>
<dbReference type="Proteomes" id="UP000824120">
    <property type="component" value="Chromosome 3"/>
</dbReference>
<accession>A0A9J6A3R0</accession>
<organism evidence="1 2">
    <name type="scientific">Solanum commersonii</name>
    <name type="common">Commerson's wild potato</name>
    <name type="synonym">Commerson's nightshade</name>
    <dbReference type="NCBI Taxonomy" id="4109"/>
    <lineage>
        <taxon>Eukaryota</taxon>
        <taxon>Viridiplantae</taxon>
        <taxon>Streptophyta</taxon>
        <taxon>Embryophyta</taxon>
        <taxon>Tracheophyta</taxon>
        <taxon>Spermatophyta</taxon>
        <taxon>Magnoliopsida</taxon>
        <taxon>eudicotyledons</taxon>
        <taxon>Gunneridae</taxon>
        <taxon>Pentapetalae</taxon>
        <taxon>asterids</taxon>
        <taxon>lamiids</taxon>
        <taxon>Solanales</taxon>
        <taxon>Solanaceae</taxon>
        <taxon>Solanoideae</taxon>
        <taxon>Solaneae</taxon>
        <taxon>Solanum</taxon>
    </lineage>
</organism>
<name>A0A9J6A3R0_SOLCO</name>
<dbReference type="EMBL" id="JACXVP010000003">
    <property type="protein sequence ID" value="KAG5618962.1"/>
    <property type="molecule type" value="Genomic_DNA"/>
</dbReference>
<proteinExistence type="predicted"/>
<gene>
    <name evidence="1" type="ORF">H5410_018786</name>
</gene>
<dbReference type="OrthoDB" id="10421852at2759"/>
<evidence type="ECO:0000313" key="1">
    <source>
        <dbReference type="EMBL" id="KAG5618962.1"/>
    </source>
</evidence>
<keyword evidence="2" id="KW-1185">Reference proteome</keyword>
<protein>
    <submittedName>
        <fullName evidence="1">Uncharacterized protein</fullName>
    </submittedName>
</protein>